<keyword evidence="2" id="KW-0813">Transport</keyword>
<dbReference type="Gene3D" id="1.20.1740.10">
    <property type="entry name" value="Amino acid/polyamine transporter I"/>
    <property type="match status" value="1"/>
</dbReference>
<accession>A0A2J6QDI0</accession>
<dbReference type="GO" id="GO:0016020">
    <property type="term" value="C:membrane"/>
    <property type="evidence" value="ECO:0007669"/>
    <property type="project" value="UniProtKB-SubCell"/>
</dbReference>
<dbReference type="InterPro" id="IPR002293">
    <property type="entry name" value="AA/rel_permease1"/>
</dbReference>
<feature type="transmembrane region" description="Helical" evidence="6">
    <location>
        <begin position="178"/>
        <end position="197"/>
    </location>
</feature>
<evidence type="ECO:0000313" key="8">
    <source>
        <dbReference type="Proteomes" id="UP000235672"/>
    </source>
</evidence>
<protein>
    <submittedName>
        <fullName evidence="7">Amino acid transporter</fullName>
    </submittedName>
</protein>
<evidence type="ECO:0000256" key="1">
    <source>
        <dbReference type="ARBA" id="ARBA00004141"/>
    </source>
</evidence>
<reference evidence="7 8" key="1">
    <citation type="submission" date="2016-05" db="EMBL/GenBank/DDBJ databases">
        <title>A degradative enzymes factory behind the ericoid mycorrhizal symbiosis.</title>
        <authorList>
            <consortium name="DOE Joint Genome Institute"/>
            <person name="Martino E."/>
            <person name="Morin E."/>
            <person name="Grelet G."/>
            <person name="Kuo A."/>
            <person name="Kohler A."/>
            <person name="Daghino S."/>
            <person name="Barry K."/>
            <person name="Choi C."/>
            <person name="Cichocki N."/>
            <person name="Clum A."/>
            <person name="Copeland A."/>
            <person name="Hainaut M."/>
            <person name="Haridas S."/>
            <person name="Labutti K."/>
            <person name="Lindquist E."/>
            <person name="Lipzen A."/>
            <person name="Khouja H.-R."/>
            <person name="Murat C."/>
            <person name="Ohm R."/>
            <person name="Olson A."/>
            <person name="Spatafora J."/>
            <person name="Veneault-Fourrey C."/>
            <person name="Henrissat B."/>
            <person name="Grigoriev I."/>
            <person name="Martin F."/>
            <person name="Perotto S."/>
        </authorList>
    </citation>
    <scope>NUCLEOTIDE SEQUENCE [LARGE SCALE GENOMIC DNA]</scope>
    <source>
        <strain evidence="7 8">UAMH 7357</strain>
    </source>
</reference>
<keyword evidence="5 6" id="KW-0472">Membrane</keyword>
<feature type="transmembrane region" description="Helical" evidence="6">
    <location>
        <begin position="274"/>
        <end position="291"/>
    </location>
</feature>
<organism evidence="7 8">
    <name type="scientific">Hyaloscypha hepaticicola</name>
    <dbReference type="NCBI Taxonomy" id="2082293"/>
    <lineage>
        <taxon>Eukaryota</taxon>
        <taxon>Fungi</taxon>
        <taxon>Dikarya</taxon>
        <taxon>Ascomycota</taxon>
        <taxon>Pezizomycotina</taxon>
        <taxon>Leotiomycetes</taxon>
        <taxon>Helotiales</taxon>
        <taxon>Hyaloscyphaceae</taxon>
        <taxon>Hyaloscypha</taxon>
    </lineage>
</organism>
<dbReference type="GO" id="GO:0022857">
    <property type="term" value="F:transmembrane transporter activity"/>
    <property type="evidence" value="ECO:0007669"/>
    <property type="project" value="InterPro"/>
</dbReference>
<feature type="transmembrane region" description="Helical" evidence="6">
    <location>
        <begin position="363"/>
        <end position="382"/>
    </location>
</feature>
<keyword evidence="4 6" id="KW-1133">Transmembrane helix</keyword>
<evidence type="ECO:0000256" key="6">
    <source>
        <dbReference type="SAM" id="Phobius"/>
    </source>
</evidence>
<evidence type="ECO:0000256" key="2">
    <source>
        <dbReference type="ARBA" id="ARBA00022448"/>
    </source>
</evidence>
<feature type="transmembrane region" description="Helical" evidence="6">
    <location>
        <begin position="414"/>
        <end position="434"/>
    </location>
</feature>
<dbReference type="OrthoDB" id="3257095at2759"/>
<evidence type="ECO:0000256" key="5">
    <source>
        <dbReference type="ARBA" id="ARBA00023136"/>
    </source>
</evidence>
<dbReference type="Proteomes" id="UP000235672">
    <property type="component" value="Unassembled WGS sequence"/>
</dbReference>
<dbReference type="EMBL" id="KZ613473">
    <property type="protein sequence ID" value="PMD24323.1"/>
    <property type="molecule type" value="Genomic_DNA"/>
</dbReference>
<evidence type="ECO:0000256" key="4">
    <source>
        <dbReference type="ARBA" id="ARBA00022989"/>
    </source>
</evidence>
<dbReference type="PANTHER" id="PTHR45649:SF4">
    <property type="entry name" value="TRANSPORTER, PUTATIVE (EUROFUNG)-RELATED"/>
    <property type="match status" value="1"/>
</dbReference>
<dbReference type="PANTHER" id="PTHR45649">
    <property type="entry name" value="AMINO-ACID PERMEASE BAT1"/>
    <property type="match status" value="1"/>
</dbReference>
<evidence type="ECO:0000256" key="3">
    <source>
        <dbReference type="ARBA" id="ARBA00022692"/>
    </source>
</evidence>
<name>A0A2J6QDI0_9HELO</name>
<dbReference type="PIRSF" id="PIRSF006060">
    <property type="entry name" value="AA_transporter"/>
    <property type="match status" value="1"/>
</dbReference>
<feature type="transmembrane region" description="Helical" evidence="6">
    <location>
        <begin position="515"/>
        <end position="535"/>
    </location>
</feature>
<feature type="transmembrane region" description="Helical" evidence="6">
    <location>
        <begin position="440"/>
        <end position="464"/>
    </location>
</feature>
<feature type="transmembrane region" description="Helical" evidence="6">
    <location>
        <begin position="78"/>
        <end position="95"/>
    </location>
</feature>
<sequence length="554" mass="61265">MADAPQVTTASGIEVHDKPAVHSSLSDVSREKYTLDGIDDGEAGDDIYSQANPARPGFTKSDQKDMWRMGRVQEFKRNYRPLSALSFATVLTAVWEYLLMANTQGLIDGGLAGLFWAYVWNFIGFSFVVLSLAEMASMAPISGGQYQWVSEFAPPRFQKFLSYVTGWMSTLSWQAGNASGSFLTGTIVQALLVVNYPDYTPQAWQGTLFVFAMVLILFLVNIWGAPLWALIQNGLMVLHILFFLVVIIVLWVMAPHQSAKAVFTGFSNEGGWNSMGLSLMVGQITAIYSLLGSDATAHIAEEVRDAGRYVPISIFWSYVANGIMAIIFLITYLFSIDSVDNALADPTGYPFIYVFRTAMSDQGVTALTIIVLIIVIAANISWNASTARQTFAFARDNGLPFSRWISHVNASKELPVNSIILTCTITCLLSLINIGSSTAFNAIISVQVVSIMLTYCISMCCVLYRRIAHPELLPKARWSLGRFGVPVNSIGIVYVTFIFFWSFWPNTIPVTLQNFNWSVVLFVGTLIIALIMYVFQGRHVYNGPVAIIRAARVE</sequence>
<feature type="transmembrane region" description="Helical" evidence="6">
    <location>
        <begin position="312"/>
        <end position="334"/>
    </location>
</feature>
<evidence type="ECO:0000313" key="7">
    <source>
        <dbReference type="EMBL" id="PMD24323.1"/>
    </source>
</evidence>
<feature type="transmembrane region" description="Helical" evidence="6">
    <location>
        <begin position="235"/>
        <end position="254"/>
    </location>
</feature>
<feature type="transmembrane region" description="Helical" evidence="6">
    <location>
        <begin position="485"/>
        <end position="503"/>
    </location>
</feature>
<keyword evidence="3 6" id="KW-0812">Transmembrane</keyword>
<proteinExistence type="predicted"/>
<feature type="transmembrane region" description="Helical" evidence="6">
    <location>
        <begin position="203"/>
        <end position="223"/>
    </location>
</feature>
<dbReference type="STRING" id="1745343.A0A2J6QDI0"/>
<feature type="transmembrane region" description="Helical" evidence="6">
    <location>
        <begin position="115"/>
        <end position="133"/>
    </location>
</feature>
<comment type="subcellular location">
    <subcellularLocation>
        <location evidence="1">Membrane</location>
        <topology evidence="1">Multi-pass membrane protein</topology>
    </subcellularLocation>
</comment>
<dbReference type="AlphaFoldDB" id="A0A2J6QDI0"/>
<gene>
    <name evidence="7" type="ORF">NA56DRAFT_567038</name>
</gene>
<keyword evidence="8" id="KW-1185">Reference proteome</keyword>
<dbReference type="Pfam" id="PF13520">
    <property type="entry name" value="AA_permease_2"/>
    <property type="match status" value="1"/>
</dbReference>